<evidence type="ECO:0000313" key="3">
    <source>
        <dbReference type="EMBL" id="KAK2946544.1"/>
    </source>
</evidence>
<dbReference type="EMBL" id="JARBJD010000225">
    <property type="protein sequence ID" value="KAK2946544.1"/>
    <property type="molecule type" value="Genomic_DNA"/>
</dbReference>
<organism evidence="3 4">
    <name type="scientific">Blattamonas nauphoetae</name>
    <dbReference type="NCBI Taxonomy" id="2049346"/>
    <lineage>
        <taxon>Eukaryota</taxon>
        <taxon>Metamonada</taxon>
        <taxon>Preaxostyla</taxon>
        <taxon>Oxymonadida</taxon>
        <taxon>Blattamonas</taxon>
    </lineage>
</organism>
<feature type="region of interest" description="Disordered" evidence="1">
    <location>
        <begin position="1388"/>
        <end position="1414"/>
    </location>
</feature>
<evidence type="ECO:0000256" key="1">
    <source>
        <dbReference type="SAM" id="MobiDB-lite"/>
    </source>
</evidence>
<feature type="chain" id="PRO_5046970455" evidence="2">
    <location>
        <begin position="25"/>
        <end position="1414"/>
    </location>
</feature>
<name>A0ABQ9X451_9EUKA</name>
<gene>
    <name evidence="3" type="ORF">BLNAU_18520</name>
</gene>
<sequence>MGKSASRFPFITLLLSFGVESVKTAKDGEEAYVFKRKKKVRTGTTTISMDDHNGALPDFDTPSYLYTYDVHKFQLLTDSAGPGPPPNERAYRPDTTNIPEETFPPGYILLGSVSVPSVEHFPYFLRLLVGQHSDTLAKTNPPAVDNKTCQESPLVVVNRLENTKWHVVDDLTFPKTLGLREDNYYVLFTSPKDSRWKAAGTGENMTRCITLEYVVPKYTPQEQAALLNTMGTRGITSKDALQALHGVELFSFVPRYVVDPKRSLMAIRNVCSSDTAISGIEPKDLFKEKVVENMIHFSCPQYDCHNWHTEFPTELARWITLDAFNTAMAQQFTKALEPFSTSAEFNQQKVAIFHAFVSDAILGGFCLTSAKKLISDEILPDGIQLPAPLGESFVHMRHSGSMRKASLPDMKTIAVEKLSDFDEKWALLFSSPMHPRFISSTTLLNRDDSDAKCFTFCAKPLGRNDTGIDSVLLFFKVHEEQDEMKIDDICVMFIQSTLASDPFFGQTMSDLMFMWLTLLCRVYGLSEQHIHPFVFFVKQPAVESFRLDREYSADSFIPRDNVWVMDAHARDLKEAILAHPGRLILSAATALPPNTNPTHFRCFFCDRIITEFFPDHHCHDIQKKTDQAPTEDESEPQIVFNLEPTPLTDPSTDADEGQRDVVGINLVDLGGKMESPFSVSHTPNEQELTKLRFEVSQTHPIPNIFAYFTRRPDALQPPPPTVLPMPGITHKQEKGVSLIQNELSNTTSNLCTSARMIDLWANQQRIGFGGQMGDDVLPMGAQHPPHENFGALLEKRIIPLASIHLPMSIFPKQTLLLGTRQILTPFEIRGILSLLDKQYPIKHESEEHRQLMIRNCIDDGQPLTRDDAKLILLDGRAFPLLLASDLDSLKSRIPAFGSLPLYDIQSLVAFVSGTLALITDILEKCMVYLARPNKLDGTAAQKLELKWMKRCLQHHFSVAYGRLNQALQLTLLGKRKNLSDADVELVVEGMRTNPLLPKRCRKHVFPFVTDVTKNYDELVDLLSQEDTKLKRKDREICITVLLMHAPIEESEKDDLQSLIDKCSQHNPAHKPALTSLLVQDGLSADVDKWNEILNDLEQKKRLDVSSRTLLRECLQKPRGVSKDKTEIVALIEQEPFSEKTKETLVSLVNGTPRLTSSRRTEIATLCRPSPKYELEGTIVKAIKKSKLAKDIQTELEDIVRARKPINDEEITRLKKLIETDGALEPFKEDLTVFFNRSKTLFESDRSLVFFSCLTEMRIIKQYLISLFSHFKTSFLDQDSIIDIGKTLLQSKTSLRKKQKHLFTNLKENSLSWKDLSALLCFPNGGGSTPLPGLSELFPQAKSEQDSQMELLEPYSPVMSVDSESEHLLSPIGPLPGYVPRIIVPDQMDCLPGRKTKRMKDSSETPQKRSPSTSN</sequence>
<feature type="signal peptide" evidence="2">
    <location>
        <begin position="1"/>
        <end position="24"/>
    </location>
</feature>
<reference evidence="3 4" key="1">
    <citation type="journal article" date="2022" name="bioRxiv">
        <title>Genomics of Preaxostyla Flagellates Illuminates Evolutionary Transitions and the Path Towards Mitochondrial Loss.</title>
        <authorList>
            <person name="Novak L.V.F."/>
            <person name="Treitli S.C."/>
            <person name="Pyrih J."/>
            <person name="Halakuc P."/>
            <person name="Pipaliya S.V."/>
            <person name="Vacek V."/>
            <person name="Brzon O."/>
            <person name="Soukal P."/>
            <person name="Eme L."/>
            <person name="Dacks J.B."/>
            <person name="Karnkowska A."/>
            <person name="Elias M."/>
            <person name="Hampl V."/>
        </authorList>
    </citation>
    <scope>NUCLEOTIDE SEQUENCE [LARGE SCALE GENOMIC DNA]</scope>
    <source>
        <strain evidence="3">NAU3</strain>
        <tissue evidence="3">Gut</tissue>
    </source>
</reference>
<evidence type="ECO:0000313" key="4">
    <source>
        <dbReference type="Proteomes" id="UP001281761"/>
    </source>
</evidence>
<evidence type="ECO:0000256" key="2">
    <source>
        <dbReference type="SAM" id="SignalP"/>
    </source>
</evidence>
<feature type="region of interest" description="Disordered" evidence="1">
    <location>
        <begin position="78"/>
        <end position="97"/>
    </location>
</feature>
<keyword evidence="2" id="KW-0732">Signal</keyword>
<proteinExistence type="predicted"/>
<dbReference type="Proteomes" id="UP001281761">
    <property type="component" value="Unassembled WGS sequence"/>
</dbReference>
<keyword evidence="4" id="KW-1185">Reference proteome</keyword>
<accession>A0ABQ9X451</accession>
<protein>
    <submittedName>
        <fullName evidence="3">Uncharacterized protein</fullName>
    </submittedName>
</protein>
<comment type="caution">
    <text evidence="3">The sequence shown here is derived from an EMBL/GenBank/DDBJ whole genome shotgun (WGS) entry which is preliminary data.</text>
</comment>